<proteinExistence type="predicted"/>
<protein>
    <submittedName>
        <fullName evidence="1">Uncharacterized protein</fullName>
    </submittedName>
</protein>
<dbReference type="Proteomes" id="UP001060018">
    <property type="component" value="Chromosome"/>
</dbReference>
<name>A0AA94XT14_9MICC</name>
<dbReference type="AlphaFoldDB" id="A0AA94XT14"/>
<evidence type="ECO:0000313" key="1">
    <source>
        <dbReference type="EMBL" id="UUX59340.1"/>
    </source>
</evidence>
<accession>A0AA94XT14</accession>
<reference evidence="1" key="1">
    <citation type="journal article" date="2022" name="Pest Manag. Sci.">
        <title>Glutamicibacter halophytocola-mediated host fitness of potato tuber moth on Solanaceae crops.</title>
        <authorList>
            <person name="Wang W."/>
            <person name="Xiao G."/>
            <person name="Du G."/>
            <person name="Chang L."/>
            <person name="Yang Y."/>
            <person name="Ye J."/>
            <person name="Chen B."/>
        </authorList>
    </citation>
    <scope>NUCLEOTIDE SEQUENCE</scope>
    <source>
        <strain evidence="1">S2</strain>
    </source>
</reference>
<dbReference type="EMBL" id="CP102487">
    <property type="protein sequence ID" value="UUX59340.1"/>
    <property type="molecule type" value="Genomic_DNA"/>
</dbReference>
<sequence>MAANSENSELAAIGVFAQLIACRKRLVELFSGCFGFVEAWHPVVRYAFSDRR</sequence>
<organism evidence="1 2">
    <name type="scientific">Glutamicibacter halophytocola</name>
    <dbReference type="NCBI Taxonomy" id="1933880"/>
    <lineage>
        <taxon>Bacteria</taxon>
        <taxon>Bacillati</taxon>
        <taxon>Actinomycetota</taxon>
        <taxon>Actinomycetes</taxon>
        <taxon>Micrococcales</taxon>
        <taxon>Micrococcaceae</taxon>
        <taxon>Glutamicibacter</taxon>
    </lineage>
</organism>
<dbReference type="RefSeq" id="WP_257745810.1">
    <property type="nucleotide sequence ID" value="NZ_CP102487.1"/>
</dbReference>
<evidence type="ECO:0000313" key="2">
    <source>
        <dbReference type="Proteomes" id="UP001060018"/>
    </source>
</evidence>
<gene>
    <name evidence="1" type="ORF">NUH22_01485</name>
</gene>